<dbReference type="GO" id="GO:0003887">
    <property type="term" value="F:DNA-directed DNA polymerase activity"/>
    <property type="evidence" value="ECO:0007669"/>
    <property type="project" value="UniProtKB-EC"/>
</dbReference>
<sequence>AKMNGYVTTLLGRRKDTLGLDSPNFQIRRATEREVLNFPLQGSAADMIKVAMIKADKIIEEKYKGFAEMVLQIHDELVFEVLDEKDDNRLLGFAKDISEMMLGVFKLKVNMDVDVETGKNLADSDKLLID</sequence>
<dbReference type="InterPro" id="IPR002298">
    <property type="entry name" value="DNA_polymerase_A"/>
</dbReference>
<protein>
    <recommendedName>
        <fullName evidence="1">DNA-directed DNA polymerase</fullName>
        <ecNumber evidence="1">2.7.7.7</ecNumber>
    </recommendedName>
</protein>
<dbReference type="EC" id="2.7.7.7" evidence="1"/>
<dbReference type="InterPro" id="IPR043502">
    <property type="entry name" value="DNA/RNA_pol_sf"/>
</dbReference>
<dbReference type="Gene3D" id="3.30.70.370">
    <property type="match status" value="1"/>
</dbReference>
<reference evidence="5" key="2">
    <citation type="journal article" date="2021" name="Microbiome">
        <title>Successional dynamics and alternative stable states in a saline activated sludge microbial community over 9 years.</title>
        <authorList>
            <person name="Wang Y."/>
            <person name="Ye J."/>
            <person name="Ju F."/>
            <person name="Liu L."/>
            <person name="Boyd J.A."/>
            <person name="Deng Y."/>
            <person name="Parks D.H."/>
            <person name="Jiang X."/>
            <person name="Yin X."/>
            <person name="Woodcroft B.J."/>
            <person name="Tyson G.W."/>
            <person name="Hugenholtz P."/>
            <person name="Polz M.F."/>
            <person name="Zhang T."/>
        </authorList>
    </citation>
    <scope>NUCLEOTIDE SEQUENCE</scope>
    <source>
        <strain evidence="5">HKST-UBA15</strain>
    </source>
</reference>
<dbReference type="Proteomes" id="UP000745577">
    <property type="component" value="Unassembled WGS sequence"/>
</dbReference>
<accession>A0A955I9R3</accession>
<proteinExistence type="predicted"/>
<name>A0A955I9R3_9BACT</name>
<evidence type="ECO:0000256" key="3">
    <source>
        <dbReference type="ARBA" id="ARBA00049244"/>
    </source>
</evidence>
<evidence type="ECO:0000313" key="5">
    <source>
        <dbReference type="EMBL" id="MCA9380484.1"/>
    </source>
</evidence>
<keyword evidence="2" id="KW-0235">DNA replication</keyword>
<dbReference type="PANTHER" id="PTHR10133:SF27">
    <property type="entry name" value="DNA POLYMERASE NU"/>
    <property type="match status" value="1"/>
</dbReference>
<dbReference type="GO" id="GO:0003677">
    <property type="term" value="F:DNA binding"/>
    <property type="evidence" value="ECO:0007669"/>
    <property type="project" value="InterPro"/>
</dbReference>
<dbReference type="GO" id="GO:0006261">
    <property type="term" value="P:DNA-templated DNA replication"/>
    <property type="evidence" value="ECO:0007669"/>
    <property type="project" value="InterPro"/>
</dbReference>
<dbReference type="PANTHER" id="PTHR10133">
    <property type="entry name" value="DNA POLYMERASE I"/>
    <property type="match status" value="1"/>
</dbReference>
<feature type="domain" description="DNA-directed DNA polymerase family A palm" evidence="4">
    <location>
        <begin position="1"/>
        <end position="122"/>
    </location>
</feature>
<dbReference type="EMBL" id="JAGQLL010000071">
    <property type="protein sequence ID" value="MCA9380484.1"/>
    <property type="molecule type" value="Genomic_DNA"/>
</dbReference>
<organism evidence="5 6">
    <name type="scientific">Candidatus Dojkabacteria bacterium</name>
    <dbReference type="NCBI Taxonomy" id="2099670"/>
    <lineage>
        <taxon>Bacteria</taxon>
        <taxon>Candidatus Dojkabacteria</taxon>
    </lineage>
</organism>
<reference evidence="5" key="1">
    <citation type="submission" date="2020-04" db="EMBL/GenBank/DDBJ databases">
        <authorList>
            <person name="Zhang T."/>
        </authorList>
    </citation>
    <scope>NUCLEOTIDE SEQUENCE</scope>
    <source>
        <strain evidence="5">HKST-UBA15</strain>
    </source>
</reference>
<dbReference type="InterPro" id="IPR001098">
    <property type="entry name" value="DNA-dir_DNA_pol_A_palm_dom"/>
</dbReference>
<dbReference type="GO" id="GO:0006302">
    <property type="term" value="P:double-strand break repair"/>
    <property type="evidence" value="ECO:0007669"/>
    <property type="project" value="TreeGrafter"/>
</dbReference>
<feature type="non-terminal residue" evidence="5">
    <location>
        <position position="1"/>
    </location>
</feature>
<evidence type="ECO:0000313" key="6">
    <source>
        <dbReference type="Proteomes" id="UP000745577"/>
    </source>
</evidence>
<dbReference type="SUPFAM" id="SSF56672">
    <property type="entry name" value="DNA/RNA polymerases"/>
    <property type="match status" value="1"/>
</dbReference>
<dbReference type="Pfam" id="PF00476">
    <property type="entry name" value="DNA_pol_A"/>
    <property type="match status" value="1"/>
</dbReference>
<dbReference type="PRINTS" id="PR00868">
    <property type="entry name" value="DNAPOLI"/>
</dbReference>
<dbReference type="AlphaFoldDB" id="A0A955I9R3"/>
<gene>
    <name evidence="5" type="ORF">KC675_04870</name>
</gene>
<evidence type="ECO:0000256" key="1">
    <source>
        <dbReference type="ARBA" id="ARBA00012417"/>
    </source>
</evidence>
<comment type="caution">
    <text evidence="5">The sequence shown here is derived from an EMBL/GenBank/DDBJ whole genome shotgun (WGS) entry which is preliminary data.</text>
</comment>
<evidence type="ECO:0000256" key="2">
    <source>
        <dbReference type="ARBA" id="ARBA00022705"/>
    </source>
</evidence>
<evidence type="ECO:0000259" key="4">
    <source>
        <dbReference type="Pfam" id="PF00476"/>
    </source>
</evidence>
<comment type="catalytic activity">
    <reaction evidence="3">
        <text>DNA(n) + a 2'-deoxyribonucleoside 5'-triphosphate = DNA(n+1) + diphosphate</text>
        <dbReference type="Rhea" id="RHEA:22508"/>
        <dbReference type="Rhea" id="RHEA-COMP:17339"/>
        <dbReference type="Rhea" id="RHEA-COMP:17340"/>
        <dbReference type="ChEBI" id="CHEBI:33019"/>
        <dbReference type="ChEBI" id="CHEBI:61560"/>
        <dbReference type="ChEBI" id="CHEBI:173112"/>
        <dbReference type="EC" id="2.7.7.7"/>
    </reaction>
</comment>